<sequence>MIKKIYIVLFSPILFLLTPVAAQQKQTIEISGTVAFQNPEVFKKYNMVWLYKGMAKNKAAVDSVKVNADGSFHLKAKVTGPGLFTLDILKWQTAAFWSDQDVTVQARGYDTGRQKMKNSGYVVVESKSAATRLISQAMYNRYLAGLESDYLAEEGLAAQQHVAKDAAWATWLRSTAPGKRKQEIETMRLKQLITANEHTPATVFLLSLLPADQEAYFSAQLDKLLVQFPQLNEAKELKQEYQIQLARKNAIKKGSPVPRIAYNDPAGKPVDIHSFKGKYLLVDFWASWCGPCRKAIPAIKELYSKYNAKGFEVLSVSIDTDVAAWTKAMNDENMPWAQVLSPNKEKTLSEFMIVGVPTLYLINREGVIVEKYTGFSSKLKDQLDEIFKD</sequence>
<keyword evidence="4" id="KW-0676">Redox-active center</keyword>
<dbReference type="InterPro" id="IPR013766">
    <property type="entry name" value="Thioredoxin_domain"/>
</dbReference>
<evidence type="ECO:0000313" key="8">
    <source>
        <dbReference type="Proteomes" id="UP000627292"/>
    </source>
</evidence>
<evidence type="ECO:0000256" key="1">
    <source>
        <dbReference type="ARBA" id="ARBA00004196"/>
    </source>
</evidence>
<dbReference type="PROSITE" id="PS51352">
    <property type="entry name" value="THIOREDOXIN_2"/>
    <property type="match status" value="1"/>
</dbReference>
<reference evidence="7" key="1">
    <citation type="journal article" date="2014" name="Int. J. Syst. Evol. Microbiol.">
        <title>Complete genome sequence of Corynebacterium casei LMG S-19264T (=DSM 44701T), isolated from a smear-ripened cheese.</title>
        <authorList>
            <consortium name="US DOE Joint Genome Institute (JGI-PGF)"/>
            <person name="Walter F."/>
            <person name="Albersmeier A."/>
            <person name="Kalinowski J."/>
            <person name="Ruckert C."/>
        </authorList>
    </citation>
    <scope>NUCLEOTIDE SEQUENCE</scope>
    <source>
        <strain evidence="7">CGMCC 1.15290</strain>
    </source>
</reference>
<feature type="domain" description="Thioredoxin" evidence="6">
    <location>
        <begin position="251"/>
        <end position="389"/>
    </location>
</feature>
<organism evidence="7 8">
    <name type="scientific">Filimonas zeae</name>
    <dbReference type="NCBI Taxonomy" id="1737353"/>
    <lineage>
        <taxon>Bacteria</taxon>
        <taxon>Pseudomonadati</taxon>
        <taxon>Bacteroidota</taxon>
        <taxon>Chitinophagia</taxon>
        <taxon>Chitinophagales</taxon>
        <taxon>Chitinophagaceae</taxon>
        <taxon>Filimonas</taxon>
    </lineage>
</organism>
<name>A0A917ITG1_9BACT</name>
<dbReference type="SUPFAM" id="SSF52833">
    <property type="entry name" value="Thioredoxin-like"/>
    <property type="match status" value="1"/>
</dbReference>
<accession>A0A917ITG1</accession>
<keyword evidence="5" id="KW-0732">Signal</keyword>
<dbReference type="Gene3D" id="3.40.30.10">
    <property type="entry name" value="Glutaredoxin"/>
    <property type="match status" value="1"/>
</dbReference>
<dbReference type="RefSeq" id="WP_188951314.1">
    <property type="nucleotide sequence ID" value="NZ_BMIB01000002.1"/>
</dbReference>
<feature type="signal peptide" evidence="5">
    <location>
        <begin position="1"/>
        <end position="22"/>
    </location>
</feature>
<keyword evidence="2" id="KW-0201">Cytochrome c-type biogenesis</keyword>
<dbReference type="PANTHER" id="PTHR42852:SF6">
    <property type="entry name" value="THIOL:DISULFIDE INTERCHANGE PROTEIN DSBE"/>
    <property type="match status" value="1"/>
</dbReference>
<evidence type="ECO:0000256" key="3">
    <source>
        <dbReference type="ARBA" id="ARBA00023157"/>
    </source>
</evidence>
<feature type="chain" id="PRO_5037502623" description="Thioredoxin domain-containing protein" evidence="5">
    <location>
        <begin position="23"/>
        <end position="389"/>
    </location>
</feature>
<dbReference type="PANTHER" id="PTHR42852">
    <property type="entry name" value="THIOL:DISULFIDE INTERCHANGE PROTEIN DSBE"/>
    <property type="match status" value="1"/>
</dbReference>
<evidence type="ECO:0000256" key="2">
    <source>
        <dbReference type="ARBA" id="ARBA00022748"/>
    </source>
</evidence>
<keyword evidence="3" id="KW-1015">Disulfide bond</keyword>
<proteinExistence type="predicted"/>
<dbReference type="Proteomes" id="UP000627292">
    <property type="component" value="Unassembled WGS sequence"/>
</dbReference>
<gene>
    <name evidence="7" type="ORF">GCM10011379_13990</name>
</gene>
<evidence type="ECO:0000313" key="7">
    <source>
        <dbReference type="EMBL" id="GGH63274.1"/>
    </source>
</evidence>
<dbReference type="GO" id="GO:0030313">
    <property type="term" value="C:cell envelope"/>
    <property type="evidence" value="ECO:0007669"/>
    <property type="project" value="UniProtKB-SubCell"/>
</dbReference>
<dbReference type="GO" id="GO:0017004">
    <property type="term" value="P:cytochrome complex assembly"/>
    <property type="evidence" value="ECO:0007669"/>
    <property type="project" value="UniProtKB-KW"/>
</dbReference>
<dbReference type="CDD" id="cd02966">
    <property type="entry name" value="TlpA_like_family"/>
    <property type="match status" value="1"/>
</dbReference>
<dbReference type="InterPro" id="IPR013740">
    <property type="entry name" value="Redoxin"/>
</dbReference>
<protein>
    <recommendedName>
        <fullName evidence="6">Thioredoxin domain-containing protein</fullName>
    </recommendedName>
</protein>
<evidence type="ECO:0000256" key="4">
    <source>
        <dbReference type="ARBA" id="ARBA00023284"/>
    </source>
</evidence>
<dbReference type="AlphaFoldDB" id="A0A917ITG1"/>
<dbReference type="Pfam" id="PF08534">
    <property type="entry name" value="Redoxin"/>
    <property type="match status" value="1"/>
</dbReference>
<dbReference type="EMBL" id="BMIB01000002">
    <property type="protein sequence ID" value="GGH63274.1"/>
    <property type="molecule type" value="Genomic_DNA"/>
</dbReference>
<evidence type="ECO:0000259" key="6">
    <source>
        <dbReference type="PROSITE" id="PS51352"/>
    </source>
</evidence>
<dbReference type="InterPro" id="IPR050553">
    <property type="entry name" value="Thioredoxin_ResA/DsbE_sf"/>
</dbReference>
<dbReference type="GO" id="GO:0016491">
    <property type="term" value="F:oxidoreductase activity"/>
    <property type="evidence" value="ECO:0007669"/>
    <property type="project" value="InterPro"/>
</dbReference>
<evidence type="ECO:0000256" key="5">
    <source>
        <dbReference type="SAM" id="SignalP"/>
    </source>
</evidence>
<comment type="caution">
    <text evidence="7">The sequence shown here is derived from an EMBL/GenBank/DDBJ whole genome shotgun (WGS) entry which is preliminary data.</text>
</comment>
<comment type="subcellular location">
    <subcellularLocation>
        <location evidence="1">Cell envelope</location>
    </subcellularLocation>
</comment>
<keyword evidence="8" id="KW-1185">Reference proteome</keyword>
<dbReference type="InterPro" id="IPR036249">
    <property type="entry name" value="Thioredoxin-like_sf"/>
</dbReference>
<reference evidence="7" key="2">
    <citation type="submission" date="2020-09" db="EMBL/GenBank/DDBJ databases">
        <authorList>
            <person name="Sun Q."/>
            <person name="Zhou Y."/>
        </authorList>
    </citation>
    <scope>NUCLEOTIDE SEQUENCE</scope>
    <source>
        <strain evidence="7">CGMCC 1.15290</strain>
    </source>
</reference>